<proteinExistence type="predicted"/>
<feature type="coiled-coil region" evidence="1">
    <location>
        <begin position="438"/>
        <end position="465"/>
    </location>
</feature>
<keyword evidence="2" id="KW-0812">Transmembrane</keyword>
<comment type="caution">
    <text evidence="3">The sequence shown here is derived from an EMBL/GenBank/DDBJ whole genome shotgun (WGS) entry which is preliminary data.</text>
</comment>
<sequence>MDNHAFENCLANFKTITESTSYLEIFSYSDSSFNYVSEGGLSPEQFDNFLQQINFSPVALPQNVHLLAGMRLILQVPATNPETFAPSYMSMSHDNYRAMIKALHLPRMAIETSTAVGLYFWYALDIEDDGTPYLHMVFRKSDVRKKGHTRGWELILSHNLKTSMTTGFAKGTGSSNLSDTIQHLKACTAELGHAMLLPLVQLHHTSSAAADLKQRDARDWLRLIEHAISIDRVDDPEGHQTSDGNLDLDIMRHDLMECQAQTLWNRPALYLVVIDSMEEAAQLFMKMLPDERKCATVEKFQGTVISRLMLHRKRWNGIEVYSNTTRQRIEIQRSVLYNIMSIRESKLNLQMAGEQKRLAQSSEREATAMKGIALLGAVFLPGTFLASIFSTTFFDFRDAASVVSSNFWLYWVSTIPFTALVVALYFEWQKRRERKYAKQDADERRRDLEDTLEKKEARILAASRRRNETLESYQRLRFESPQNKPEVFTT</sequence>
<dbReference type="AlphaFoldDB" id="A0AAN6XQC2"/>
<evidence type="ECO:0000256" key="1">
    <source>
        <dbReference type="SAM" id="Coils"/>
    </source>
</evidence>
<organism evidence="3 4">
    <name type="scientific">Triangularia verruculosa</name>
    <dbReference type="NCBI Taxonomy" id="2587418"/>
    <lineage>
        <taxon>Eukaryota</taxon>
        <taxon>Fungi</taxon>
        <taxon>Dikarya</taxon>
        <taxon>Ascomycota</taxon>
        <taxon>Pezizomycotina</taxon>
        <taxon>Sordariomycetes</taxon>
        <taxon>Sordariomycetidae</taxon>
        <taxon>Sordariales</taxon>
        <taxon>Podosporaceae</taxon>
        <taxon>Triangularia</taxon>
    </lineage>
</organism>
<dbReference type="Gene3D" id="1.20.58.340">
    <property type="entry name" value="Magnesium transport protein CorA, transmembrane region"/>
    <property type="match status" value="1"/>
</dbReference>
<feature type="transmembrane region" description="Helical" evidence="2">
    <location>
        <begin position="372"/>
        <end position="396"/>
    </location>
</feature>
<accession>A0AAN6XQC2</accession>
<evidence type="ECO:0000256" key="2">
    <source>
        <dbReference type="SAM" id="Phobius"/>
    </source>
</evidence>
<gene>
    <name evidence="3" type="ORF">QBC40DRAFT_194280</name>
</gene>
<keyword evidence="4" id="KW-1185">Reference proteome</keyword>
<evidence type="ECO:0000313" key="3">
    <source>
        <dbReference type="EMBL" id="KAK4203465.1"/>
    </source>
</evidence>
<dbReference type="Proteomes" id="UP001303160">
    <property type="component" value="Unassembled WGS sequence"/>
</dbReference>
<keyword evidence="1" id="KW-0175">Coiled coil</keyword>
<protein>
    <submittedName>
        <fullName evidence="3">Uncharacterized protein</fullName>
    </submittedName>
</protein>
<keyword evidence="2" id="KW-0472">Membrane</keyword>
<name>A0AAN6XQC2_9PEZI</name>
<dbReference type="EMBL" id="MU863889">
    <property type="protein sequence ID" value="KAK4203465.1"/>
    <property type="molecule type" value="Genomic_DNA"/>
</dbReference>
<feature type="transmembrane region" description="Helical" evidence="2">
    <location>
        <begin position="408"/>
        <end position="428"/>
    </location>
</feature>
<evidence type="ECO:0000313" key="4">
    <source>
        <dbReference type="Proteomes" id="UP001303160"/>
    </source>
</evidence>
<reference evidence="3" key="2">
    <citation type="submission" date="2023-05" db="EMBL/GenBank/DDBJ databases">
        <authorList>
            <consortium name="Lawrence Berkeley National Laboratory"/>
            <person name="Steindorff A."/>
            <person name="Hensen N."/>
            <person name="Bonometti L."/>
            <person name="Westerberg I."/>
            <person name="Brannstrom I.O."/>
            <person name="Guillou S."/>
            <person name="Cros-Aarteil S."/>
            <person name="Calhoun S."/>
            <person name="Haridas S."/>
            <person name="Kuo A."/>
            <person name="Mondo S."/>
            <person name="Pangilinan J."/>
            <person name="Riley R."/>
            <person name="Labutti K."/>
            <person name="Andreopoulos B."/>
            <person name="Lipzen A."/>
            <person name="Chen C."/>
            <person name="Yanf M."/>
            <person name="Daum C."/>
            <person name="Ng V."/>
            <person name="Clum A."/>
            <person name="Ohm R."/>
            <person name="Martin F."/>
            <person name="Silar P."/>
            <person name="Natvig D."/>
            <person name="Lalanne C."/>
            <person name="Gautier V."/>
            <person name="Ament-Velasquez S.L."/>
            <person name="Kruys A."/>
            <person name="Hutchinson M.I."/>
            <person name="Powell A.J."/>
            <person name="Barry K."/>
            <person name="Miller A.N."/>
            <person name="Grigoriev I.V."/>
            <person name="Debuchy R."/>
            <person name="Gladieux P."/>
            <person name="Thoren M.H."/>
            <person name="Johannesson H."/>
        </authorList>
    </citation>
    <scope>NUCLEOTIDE SEQUENCE</scope>
    <source>
        <strain evidence="3">CBS 315.58</strain>
    </source>
</reference>
<reference evidence="3" key="1">
    <citation type="journal article" date="2023" name="Mol. Phylogenet. Evol.">
        <title>Genome-scale phylogeny and comparative genomics of the fungal order Sordariales.</title>
        <authorList>
            <person name="Hensen N."/>
            <person name="Bonometti L."/>
            <person name="Westerberg I."/>
            <person name="Brannstrom I.O."/>
            <person name="Guillou S."/>
            <person name="Cros-Aarteil S."/>
            <person name="Calhoun S."/>
            <person name="Haridas S."/>
            <person name="Kuo A."/>
            <person name="Mondo S."/>
            <person name="Pangilinan J."/>
            <person name="Riley R."/>
            <person name="LaButti K."/>
            <person name="Andreopoulos B."/>
            <person name="Lipzen A."/>
            <person name="Chen C."/>
            <person name="Yan M."/>
            <person name="Daum C."/>
            <person name="Ng V."/>
            <person name="Clum A."/>
            <person name="Steindorff A."/>
            <person name="Ohm R.A."/>
            <person name="Martin F."/>
            <person name="Silar P."/>
            <person name="Natvig D.O."/>
            <person name="Lalanne C."/>
            <person name="Gautier V."/>
            <person name="Ament-Velasquez S.L."/>
            <person name="Kruys A."/>
            <person name="Hutchinson M.I."/>
            <person name="Powell A.J."/>
            <person name="Barry K."/>
            <person name="Miller A.N."/>
            <person name="Grigoriev I.V."/>
            <person name="Debuchy R."/>
            <person name="Gladieux P."/>
            <person name="Hiltunen Thoren M."/>
            <person name="Johannesson H."/>
        </authorList>
    </citation>
    <scope>NUCLEOTIDE SEQUENCE</scope>
    <source>
        <strain evidence="3">CBS 315.58</strain>
    </source>
</reference>
<keyword evidence="2" id="KW-1133">Transmembrane helix</keyword>